<proteinExistence type="predicted"/>
<dbReference type="Proteomes" id="UP001197328">
    <property type="component" value="Unassembled WGS sequence"/>
</dbReference>
<evidence type="ECO:0000256" key="1">
    <source>
        <dbReference type="SAM" id="MobiDB-lite"/>
    </source>
</evidence>
<feature type="region of interest" description="Disordered" evidence="1">
    <location>
        <begin position="37"/>
        <end position="65"/>
    </location>
</feature>
<protein>
    <submittedName>
        <fullName evidence="2">Uncharacterized protein</fullName>
    </submittedName>
</protein>
<dbReference type="EMBL" id="JAHLVD010000016">
    <property type="protein sequence ID" value="KAG7845966.1"/>
    <property type="molecule type" value="Genomic_DNA"/>
</dbReference>
<gene>
    <name evidence="2" type="ORF">KL940_004805</name>
</gene>
<keyword evidence="3" id="KW-1185">Reference proteome</keyword>
<comment type="caution">
    <text evidence="2">The sequence shown here is derived from an EMBL/GenBank/DDBJ whole genome shotgun (WGS) entry which is preliminary data.</text>
</comment>
<name>A0ABQ7RQW2_PICAN</name>
<accession>A0ABQ7RQW2</accession>
<reference evidence="2 3" key="1">
    <citation type="journal article" date="2021" name="G3 (Bethesda)">
        <title>Genomic diversity, chromosomal rearrangements, and interspecies hybridization in the ogataea polymorpha species complex.</title>
        <authorList>
            <person name="Hanson S.J."/>
            <person name="Cinneide E.O."/>
            <person name="Salzberg L.I."/>
            <person name="Wolfe K.H."/>
            <person name="McGowan J."/>
            <person name="Fitzpatrick D.A."/>
            <person name="Matlin K."/>
        </authorList>
    </citation>
    <scope>NUCLEOTIDE SEQUENCE [LARGE SCALE GENOMIC DNA]</scope>
    <source>
        <strain evidence="2">51-138</strain>
    </source>
</reference>
<organism evidence="2 3">
    <name type="scientific">Pichia angusta</name>
    <name type="common">Yeast</name>
    <name type="synonym">Hansenula polymorpha</name>
    <dbReference type="NCBI Taxonomy" id="870730"/>
    <lineage>
        <taxon>Eukaryota</taxon>
        <taxon>Fungi</taxon>
        <taxon>Dikarya</taxon>
        <taxon>Ascomycota</taxon>
        <taxon>Saccharomycotina</taxon>
        <taxon>Pichiomycetes</taxon>
        <taxon>Pichiales</taxon>
        <taxon>Pichiaceae</taxon>
        <taxon>Ogataea</taxon>
    </lineage>
</organism>
<evidence type="ECO:0000313" key="3">
    <source>
        <dbReference type="Proteomes" id="UP001197328"/>
    </source>
</evidence>
<sequence length="80" mass="8531">MDSFATSTAAFDSWLHRHYDYISDDIEIADLRNSHEGRAQAGKSRSAGDFEPMGGPDSVSGIRDDAGRGVSVELLLGSSA</sequence>
<evidence type="ECO:0000313" key="2">
    <source>
        <dbReference type="EMBL" id="KAG7845966.1"/>
    </source>
</evidence>